<proteinExistence type="inferred from homology"/>
<comment type="subcellular location">
    <subcellularLocation>
        <location evidence="1">Cell outer membrane</location>
    </subcellularLocation>
</comment>
<evidence type="ECO:0000256" key="4">
    <source>
        <dbReference type="ARBA" id="ARBA00023136"/>
    </source>
</evidence>
<evidence type="ECO:0000256" key="1">
    <source>
        <dbReference type="ARBA" id="ARBA00004442"/>
    </source>
</evidence>
<dbReference type="PANTHER" id="PTHR38776">
    <property type="entry name" value="MLTA-INTERACTING PROTEIN-RELATED"/>
    <property type="match status" value="1"/>
</dbReference>
<dbReference type="Pfam" id="PF06629">
    <property type="entry name" value="MipA"/>
    <property type="match status" value="1"/>
</dbReference>
<protein>
    <submittedName>
        <fullName evidence="6">MipA/OmpV family protein</fullName>
    </submittedName>
</protein>
<reference evidence="6 7" key="1">
    <citation type="journal article" date="2017" name="Int. J. Syst. Evol. Microbiol.">
        <title>Brenneria populi subsp. brevivirga subsp. nov. isolated from symptomatic bark of Populus x euramericana canker, and description of Brenneria populi subsp. populi subsp. nov.</title>
        <authorList>
            <person name="Zheng M.H."/>
            <person name="Piao C.G."/>
            <person name="Xue H."/>
            <person name="Guo M.W."/>
            <person name="Li Y."/>
        </authorList>
    </citation>
    <scope>NUCLEOTIDE SEQUENCE [LARGE SCALE GENOMIC DNA]</scope>
    <source>
        <strain evidence="6 7">D9-5</strain>
    </source>
</reference>
<evidence type="ECO:0000256" key="5">
    <source>
        <dbReference type="ARBA" id="ARBA00023237"/>
    </source>
</evidence>
<dbReference type="InterPro" id="IPR010583">
    <property type="entry name" value="MipA"/>
</dbReference>
<comment type="caution">
    <text evidence="6">The sequence shown here is derived from an EMBL/GenBank/DDBJ whole genome shotgun (WGS) entry which is preliminary data.</text>
</comment>
<accession>A0ABU6JXB7</accession>
<name>A0ABU6JXB7_9GAMM</name>
<keyword evidence="3" id="KW-0732">Signal</keyword>
<comment type="similarity">
    <text evidence="2">Belongs to the MipA/OmpV family.</text>
</comment>
<dbReference type="Proteomes" id="UP001309705">
    <property type="component" value="Unassembled WGS sequence"/>
</dbReference>
<sequence length="299" mass="33224">MSLMMNLFLQTYELRSLIDGSWMCIPHVKKDYAMKHRSHSSKLVGCSVSNVLASLMMSIFWIPAAIAETSTSSSNETSKWGVGAGVAAIQKPYRDIDVDVLPLPLFSYENRWISASIPKVDLKFLSNESFTLSLRAKYAGDGYDADDSPFLTGMDDRKGGVWAGGAMMWKTGIVDLSAEILGEVSGYSKGSRAKLQAEKRFASGTFGLTPRFAVEWVDSKFVDYYYGVKRSEVRVDRSFYEGNSTTNMEVGIRMDYTMARQHTLFLDASATRFGSGIKDSPLVDNSSQTSVSIGYIYRF</sequence>
<dbReference type="RefSeq" id="WP_327619745.1">
    <property type="nucleotide sequence ID" value="NZ_JAYWTM010000036.1"/>
</dbReference>
<evidence type="ECO:0000313" key="6">
    <source>
        <dbReference type="EMBL" id="MEC5345011.1"/>
    </source>
</evidence>
<keyword evidence="7" id="KW-1185">Reference proteome</keyword>
<dbReference type="EMBL" id="JAYWTM010000036">
    <property type="protein sequence ID" value="MEC5345011.1"/>
    <property type="molecule type" value="Genomic_DNA"/>
</dbReference>
<evidence type="ECO:0000313" key="7">
    <source>
        <dbReference type="Proteomes" id="UP001309705"/>
    </source>
</evidence>
<keyword evidence="4" id="KW-0472">Membrane</keyword>
<gene>
    <name evidence="6" type="ORF">VSX58_20675</name>
</gene>
<evidence type="ECO:0000256" key="3">
    <source>
        <dbReference type="ARBA" id="ARBA00022729"/>
    </source>
</evidence>
<dbReference type="PANTHER" id="PTHR38776:SF1">
    <property type="entry name" value="MLTA-INTERACTING PROTEIN-RELATED"/>
    <property type="match status" value="1"/>
</dbReference>
<evidence type="ECO:0000256" key="2">
    <source>
        <dbReference type="ARBA" id="ARBA00005722"/>
    </source>
</evidence>
<organism evidence="6 7">
    <name type="scientific">Brenneria populi</name>
    <dbReference type="NCBI Taxonomy" id="1505588"/>
    <lineage>
        <taxon>Bacteria</taxon>
        <taxon>Pseudomonadati</taxon>
        <taxon>Pseudomonadota</taxon>
        <taxon>Gammaproteobacteria</taxon>
        <taxon>Enterobacterales</taxon>
        <taxon>Pectobacteriaceae</taxon>
        <taxon>Brenneria</taxon>
    </lineage>
</organism>
<keyword evidence="5" id="KW-0998">Cell outer membrane</keyword>